<dbReference type="RefSeq" id="WP_269478679.1">
    <property type="nucleotide sequence ID" value="NZ_JAOSHN010000007.1"/>
</dbReference>
<sequence length="468" mass="52618">MALYIDFRDQITPKYKIIYDNIFKKYNVWPIVQDFNTLYPYIASSGGFFTYDDHIVEYQVMGIYHAHVPIYEKELKEPIDLAAPEPLNGESIPFLHYPCRIVAIRLRRKPPVPNPSSPYEQFDSREVFAWKPEILLNKIEVFRCDISGYKTLQGNCISIAGNVSADLINFDTTTFYGKPPLRLSSEFLPVGYYKIKITDGTHEAFSEDAYITNGGTYDSYRKAKNGFDFSFIVDCSTVDLDNAICVFEGAVLDKIGGLEICNNELEIPLESNNFFHMSPDGFGMGFGGPPIHGNFSRPWLDVHWPAYFSNKCVAKELDVGGVDMTLDEETINLWSEILGGGGGLKLSSLLQWLLVNAIIEEYDTADGWHVRKYANGIVEMNFSIPLNGKPINNPWGSLYYGRINEQYTYPVPLLKVIDFDVKPSGHGAITALPLGMAPITATPLIDLITGVPSTYNMIVHIKVVGKYK</sequence>
<evidence type="ECO:0000313" key="1">
    <source>
        <dbReference type="EMBL" id="MCU7379907.1"/>
    </source>
</evidence>
<dbReference type="AlphaFoldDB" id="A0A9J6QWP4"/>
<organism evidence="1 2">
    <name type="scientific">Hominibacterium faecale</name>
    <dbReference type="NCBI Taxonomy" id="2839743"/>
    <lineage>
        <taxon>Bacteria</taxon>
        <taxon>Bacillati</taxon>
        <taxon>Bacillota</taxon>
        <taxon>Clostridia</taxon>
        <taxon>Peptostreptococcales</taxon>
        <taxon>Anaerovoracaceae</taxon>
        <taxon>Hominibacterium</taxon>
    </lineage>
</organism>
<reference evidence="1" key="1">
    <citation type="submission" date="2022-09" db="EMBL/GenBank/DDBJ databases">
        <title>Culturomic study of gut microbiota in children with autism spectrum disorder.</title>
        <authorList>
            <person name="Efimov B.A."/>
            <person name="Chaplin A.V."/>
            <person name="Sokolova S.R."/>
            <person name="Pikina A.P."/>
            <person name="Korzhanova M."/>
            <person name="Belova V."/>
            <person name="Korostin D."/>
        </authorList>
    </citation>
    <scope>NUCLEOTIDE SEQUENCE</scope>
    <source>
        <strain evidence="1">ASD5510</strain>
    </source>
</reference>
<name>A0A9J6QWP4_9FIRM</name>
<dbReference type="EMBL" id="JAOSHN010000007">
    <property type="protein sequence ID" value="MCU7379907.1"/>
    <property type="molecule type" value="Genomic_DNA"/>
</dbReference>
<dbReference type="Proteomes" id="UP001065549">
    <property type="component" value="Unassembled WGS sequence"/>
</dbReference>
<protein>
    <submittedName>
        <fullName evidence="1">Uncharacterized protein</fullName>
    </submittedName>
</protein>
<proteinExistence type="predicted"/>
<accession>A0A9J6QWP4</accession>
<comment type="caution">
    <text evidence="1">The sequence shown here is derived from an EMBL/GenBank/DDBJ whole genome shotgun (WGS) entry which is preliminary data.</text>
</comment>
<evidence type="ECO:0000313" key="2">
    <source>
        <dbReference type="Proteomes" id="UP001065549"/>
    </source>
</evidence>
<gene>
    <name evidence="1" type="ORF">OBO34_16300</name>
</gene>
<keyword evidence="2" id="KW-1185">Reference proteome</keyword>